<dbReference type="STRING" id="2004952.A0A2C5XFE1"/>
<protein>
    <submittedName>
        <fullName evidence="1">Uncharacterized protein</fullName>
    </submittedName>
</protein>
<evidence type="ECO:0000313" key="2">
    <source>
        <dbReference type="Proteomes" id="UP000226431"/>
    </source>
</evidence>
<accession>A0A2C5XFE1</accession>
<proteinExistence type="predicted"/>
<dbReference type="Pfam" id="PF09447">
    <property type="entry name" value="Cnl2_NKP2"/>
    <property type="match status" value="1"/>
</dbReference>
<gene>
    <name evidence="1" type="ORF">CDD80_6015</name>
</gene>
<dbReference type="Proteomes" id="UP000226431">
    <property type="component" value="Unassembled WGS sequence"/>
</dbReference>
<dbReference type="PANTHER" id="PTHR28064">
    <property type="entry name" value="INNER KINETOCHORE SUBUNIT NKP2"/>
    <property type="match status" value="1"/>
</dbReference>
<name>A0A2C5XFE1_9HYPO</name>
<dbReference type="InterPro" id="IPR018565">
    <property type="entry name" value="Nkp2/Cnl2"/>
</dbReference>
<sequence length="193" mass="21976">MTPPTEQEILTNYLIQPGPLINITTLPQFQSLFPTHLRNSPMIRTLFRDLQEQRGLTVDAVRRSITAETLQGERLVKQMLRQERDALVLDPDIELDIEQELGDDTAAKEPVARQLEFLVHLINNSIKMLTAKVEMMVEEELELVERAKEAAGGLSDLRYGRFENGELGGQVTEGVQIFCDTCHYKRLGRRSSQ</sequence>
<organism evidence="1 2">
    <name type="scientific">Ophiocordyceps camponoti-rufipedis</name>
    <dbReference type="NCBI Taxonomy" id="2004952"/>
    <lineage>
        <taxon>Eukaryota</taxon>
        <taxon>Fungi</taxon>
        <taxon>Dikarya</taxon>
        <taxon>Ascomycota</taxon>
        <taxon>Pezizomycotina</taxon>
        <taxon>Sordariomycetes</taxon>
        <taxon>Hypocreomycetidae</taxon>
        <taxon>Hypocreales</taxon>
        <taxon>Ophiocordycipitaceae</taxon>
        <taxon>Ophiocordyceps</taxon>
    </lineage>
</organism>
<dbReference type="GO" id="GO:0031511">
    <property type="term" value="C:Mis6-Sim4 complex"/>
    <property type="evidence" value="ECO:0007669"/>
    <property type="project" value="TreeGrafter"/>
</dbReference>
<dbReference type="PANTHER" id="PTHR28064:SF1">
    <property type="entry name" value="INNER KINETOCHORE SUBUNIT NKP2"/>
    <property type="match status" value="1"/>
</dbReference>
<keyword evidence="2" id="KW-1185">Reference proteome</keyword>
<dbReference type="OrthoDB" id="2311687at2759"/>
<dbReference type="AlphaFoldDB" id="A0A2C5XFE1"/>
<reference evidence="1 2" key="1">
    <citation type="submission" date="2017-06" db="EMBL/GenBank/DDBJ databases">
        <title>Ant-infecting Ophiocordyceps genomes reveal a high diversity of potential behavioral manipulation genes and a possible major role for enterotoxins.</title>
        <authorList>
            <person name="De Bekker C."/>
            <person name="Evans H.C."/>
            <person name="Brachmann A."/>
            <person name="Hughes D.P."/>
        </authorList>
    </citation>
    <scope>NUCLEOTIDE SEQUENCE [LARGE SCALE GENOMIC DNA]</scope>
    <source>
        <strain evidence="1 2">Map16</strain>
    </source>
</reference>
<dbReference type="GO" id="GO:0007059">
    <property type="term" value="P:chromosome segregation"/>
    <property type="evidence" value="ECO:0007669"/>
    <property type="project" value="TreeGrafter"/>
</dbReference>
<evidence type="ECO:0000313" key="1">
    <source>
        <dbReference type="EMBL" id="PHH70429.1"/>
    </source>
</evidence>
<dbReference type="EMBL" id="NJES01000627">
    <property type="protein sequence ID" value="PHH70429.1"/>
    <property type="molecule type" value="Genomic_DNA"/>
</dbReference>
<comment type="caution">
    <text evidence="1">The sequence shown here is derived from an EMBL/GenBank/DDBJ whole genome shotgun (WGS) entry which is preliminary data.</text>
</comment>